<dbReference type="OrthoDB" id="6293260at2"/>
<dbReference type="SUPFAM" id="SSF55729">
    <property type="entry name" value="Acyl-CoA N-acyltransferases (Nat)"/>
    <property type="match status" value="1"/>
</dbReference>
<evidence type="ECO:0000313" key="2">
    <source>
        <dbReference type="EMBL" id="OEG72394.1"/>
    </source>
</evidence>
<dbReference type="RefSeq" id="WP_069672182.1">
    <property type="nucleotide sequence ID" value="NZ_MCBT01000048.1"/>
</dbReference>
<dbReference type="InterPro" id="IPR051531">
    <property type="entry name" value="N-acetyltransferase"/>
</dbReference>
<name>A0A1E5IPB3_SHECO</name>
<evidence type="ECO:0000313" key="3">
    <source>
        <dbReference type="Proteomes" id="UP000095230"/>
    </source>
</evidence>
<protein>
    <recommendedName>
        <fullName evidence="1">N-acetyltransferase domain-containing protein</fullName>
    </recommendedName>
</protein>
<evidence type="ECO:0000259" key="1">
    <source>
        <dbReference type="PROSITE" id="PS51186"/>
    </source>
</evidence>
<accession>A0A1E5IPB3</accession>
<sequence>MAISFDTTRLNVAEVTLDMTADQREALLNTLPQLLAPKVVENLPPYFNGVNTKAAAQRWLSRMITESQLLIVKKRSESVIIGMLFIFVDEHKDAHIGYLVDEQYWRQGLASELLQGFMHHARQIGPWARLIGGVAADNTASATLLQKLGFIKASNCPPCDDVIFYEYRLAIQRS</sequence>
<dbReference type="PANTHER" id="PTHR43792:SF1">
    <property type="entry name" value="N-ACETYLTRANSFERASE DOMAIN-CONTAINING PROTEIN"/>
    <property type="match status" value="1"/>
</dbReference>
<dbReference type="AlphaFoldDB" id="A0A1E5IPB3"/>
<dbReference type="Gene3D" id="3.40.630.30">
    <property type="match status" value="1"/>
</dbReference>
<dbReference type="PANTHER" id="PTHR43792">
    <property type="entry name" value="GNAT FAMILY, PUTATIVE (AFU_ORTHOLOGUE AFUA_3G00765)-RELATED-RELATED"/>
    <property type="match status" value="1"/>
</dbReference>
<dbReference type="CDD" id="cd04301">
    <property type="entry name" value="NAT_SF"/>
    <property type="match status" value="1"/>
</dbReference>
<comment type="caution">
    <text evidence="2">The sequence shown here is derived from an EMBL/GenBank/DDBJ whole genome shotgun (WGS) entry which is preliminary data.</text>
</comment>
<dbReference type="PROSITE" id="PS51186">
    <property type="entry name" value="GNAT"/>
    <property type="match status" value="1"/>
</dbReference>
<reference evidence="2 3" key="1">
    <citation type="submission" date="2016-07" db="EMBL/GenBank/DDBJ databases">
        <title>Whole-genome of two Shewanella species isolated from a digestive organ of sea cucumber Apostichopus japonicus Selenka 1867.</title>
        <authorList>
            <person name="Hong H.-H."/>
            <person name="Choi H."/>
            <person name="Cheon S."/>
            <person name="Oh J.-S."/>
            <person name="Lee H.-G."/>
            <person name="Park C."/>
        </authorList>
    </citation>
    <scope>NUCLEOTIDE SEQUENCE [LARGE SCALE GENOMIC DNA]</scope>
    <source>
        <strain evidence="2 3">CSB03KR</strain>
    </source>
</reference>
<dbReference type="EMBL" id="MCBT01000048">
    <property type="protein sequence ID" value="OEG72394.1"/>
    <property type="molecule type" value="Genomic_DNA"/>
</dbReference>
<dbReference type="Proteomes" id="UP000095230">
    <property type="component" value="Unassembled WGS sequence"/>
</dbReference>
<proteinExistence type="predicted"/>
<dbReference type="InterPro" id="IPR000182">
    <property type="entry name" value="GNAT_dom"/>
</dbReference>
<gene>
    <name evidence="2" type="ORF">BEL05_05315</name>
</gene>
<dbReference type="InterPro" id="IPR016181">
    <property type="entry name" value="Acyl_CoA_acyltransferase"/>
</dbReference>
<feature type="domain" description="N-acetyltransferase" evidence="1">
    <location>
        <begin position="14"/>
        <end position="172"/>
    </location>
</feature>
<organism evidence="2 3">
    <name type="scientific">Shewanella colwelliana</name>
    <name type="common">Alteromonas colwelliana</name>
    <dbReference type="NCBI Taxonomy" id="23"/>
    <lineage>
        <taxon>Bacteria</taxon>
        <taxon>Pseudomonadati</taxon>
        <taxon>Pseudomonadota</taxon>
        <taxon>Gammaproteobacteria</taxon>
        <taxon>Alteromonadales</taxon>
        <taxon>Shewanellaceae</taxon>
        <taxon>Shewanella</taxon>
    </lineage>
</organism>
<dbReference type="GO" id="GO:0016747">
    <property type="term" value="F:acyltransferase activity, transferring groups other than amino-acyl groups"/>
    <property type="evidence" value="ECO:0007669"/>
    <property type="project" value="InterPro"/>
</dbReference>
<dbReference type="STRING" id="23.BEL05_05315"/>
<dbReference type="Pfam" id="PF13302">
    <property type="entry name" value="Acetyltransf_3"/>
    <property type="match status" value="1"/>
</dbReference>